<organism evidence="1 2">
    <name type="scientific">Candidatus Clostridium radicumherbarum</name>
    <dbReference type="NCBI Taxonomy" id="3381662"/>
    <lineage>
        <taxon>Bacteria</taxon>
        <taxon>Bacillati</taxon>
        <taxon>Bacillota</taxon>
        <taxon>Clostridia</taxon>
        <taxon>Eubacteriales</taxon>
        <taxon>Clostridiaceae</taxon>
        <taxon>Clostridium</taxon>
    </lineage>
</organism>
<dbReference type="EMBL" id="JBJHZY010000001">
    <property type="protein sequence ID" value="MFL0266775.1"/>
    <property type="molecule type" value="Genomic_DNA"/>
</dbReference>
<dbReference type="Proteomes" id="UP001623661">
    <property type="component" value="Unassembled WGS sequence"/>
</dbReference>
<dbReference type="SUPFAM" id="SSF69318">
    <property type="entry name" value="Integrin alpha N-terminal domain"/>
    <property type="match status" value="1"/>
</dbReference>
<sequence>MNSVNPFLSRVYLLDMKFGDVTGDGIPDKVSLYGTKPNGFKGIFADNITVVIEDGYTKQRKAITPEFNSGYNASLFLGDFTKDKVDDIKVSIDSGGSGGYGFFYIYSFKNSNLQEIFNFDNYNKEYIYKVDYADFYKVQVANVMLNKLFILDISYKGYDYLSLFYNEDGRLKKPVQGEVLAIGALVPVVNNEKSNSFDLLAFQRIIGTTNSDTLGYIQNFLTWNGHKFISSRMLAAIPGTNLTSLY</sequence>
<protein>
    <submittedName>
        <fullName evidence="1">VCBS repeat-containing protein</fullName>
    </submittedName>
</protein>
<keyword evidence="2" id="KW-1185">Reference proteome</keyword>
<proteinExistence type="predicted"/>
<evidence type="ECO:0000313" key="1">
    <source>
        <dbReference type="EMBL" id="MFL0266775.1"/>
    </source>
</evidence>
<dbReference type="InterPro" id="IPR028994">
    <property type="entry name" value="Integrin_alpha_N"/>
</dbReference>
<accession>A0ABW8TM56</accession>
<reference evidence="1 2" key="1">
    <citation type="submission" date="2024-11" db="EMBL/GenBank/DDBJ databases">
        <authorList>
            <person name="Heng Y.C."/>
            <person name="Lim A.C.H."/>
            <person name="Lee J.K.Y."/>
            <person name="Kittelmann S."/>
        </authorList>
    </citation>
    <scope>NUCLEOTIDE SEQUENCE [LARGE SCALE GENOMIC DNA]</scope>
    <source>
        <strain evidence="1 2">WILCCON 0202</strain>
    </source>
</reference>
<evidence type="ECO:0000313" key="2">
    <source>
        <dbReference type="Proteomes" id="UP001623661"/>
    </source>
</evidence>
<gene>
    <name evidence="1" type="ORF">ACJDUH_01580</name>
</gene>
<dbReference type="RefSeq" id="WP_406763400.1">
    <property type="nucleotide sequence ID" value="NZ_JBJHZY010000001.1"/>
</dbReference>
<name>A0ABW8TM56_9CLOT</name>
<comment type="caution">
    <text evidence="1">The sequence shown here is derived from an EMBL/GenBank/DDBJ whole genome shotgun (WGS) entry which is preliminary data.</text>
</comment>